<gene>
    <name evidence="1" type="ORF">UY3_02511</name>
</gene>
<accession>M7C759</accession>
<dbReference type="AlphaFoldDB" id="M7C759"/>
<name>M7C759_CHEMY</name>
<evidence type="ECO:0000313" key="1">
    <source>
        <dbReference type="EMBL" id="EMP40348.1"/>
    </source>
</evidence>
<sequence>MEESEVQRNNWSPPYRIKEKLQRTGEYFGYLREGRLLSRNDTELAQDSIAMTKGTLEKDRDMQKHLLEAMNRQNVLLICQQTMQYMRTGEYFGYLREERLLSRDDTELAQDSIA</sequence>
<keyword evidence="2" id="KW-1185">Reference proteome</keyword>
<reference evidence="2" key="1">
    <citation type="journal article" date="2013" name="Nat. Genet.">
        <title>The draft genomes of soft-shell turtle and green sea turtle yield insights into the development and evolution of the turtle-specific body plan.</title>
        <authorList>
            <person name="Wang Z."/>
            <person name="Pascual-Anaya J."/>
            <person name="Zadissa A."/>
            <person name="Li W."/>
            <person name="Niimura Y."/>
            <person name="Huang Z."/>
            <person name="Li C."/>
            <person name="White S."/>
            <person name="Xiong Z."/>
            <person name="Fang D."/>
            <person name="Wang B."/>
            <person name="Ming Y."/>
            <person name="Chen Y."/>
            <person name="Zheng Y."/>
            <person name="Kuraku S."/>
            <person name="Pignatelli M."/>
            <person name="Herrero J."/>
            <person name="Beal K."/>
            <person name="Nozawa M."/>
            <person name="Li Q."/>
            <person name="Wang J."/>
            <person name="Zhang H."/>
            <person name="Yu L."/>
            <person name="Shigenobu S."/>
            <person name="Wang J."/>
            <person name="Liu J."/>
            <person name="Flicek P."/>
            <person name="Searle S."/>
            <person name="Wang J."/>
            <person name="Kuratani S."/>
            <person name="Yin Y."/>
            <person name="Aken B."/>
            <person name="Zhang G."/>
            <person name="Irie N."/>
        </authorList>
    </citation>
    <scope>NUCLEOTIDE SEQUENCE [LARGE SCALE GENOMIC DNA]</scope>
</reference>
<dbReference type="Proteomes" id="UP000031443">
    <property type="component" value="Unassembled WGS sequence"/>
</dbReference>
<evidence type="ECO:0000313" key="2">
    <source>
        <dbReference type="Proteomes" id="UP000031443"/>
    </source>
</evidence>
<dbReference type="EMBL" id="KB514175">
    <property type="protein sequence ID" value="EMP40348.1"/>
    <property type="molecule type" value="Genomic_DNA"/>
</dbReference>
<protein>
    <submittedName>
        <fullName evidence="1">Uncharacterized protein</fullName>
    </submittedName>
</protein>
<proteinExistence type="predicted"/>
<organism evidence="1 2">
    <name type="scientific">Chelonia mydas</name>
    <name type="common">Green sea-turtle</name>
    <name type="synonym">Chelonia agassizi</name>
    <dbReference type="NCBI Taxonomy" id="8469"/>
    <lineage>
        <taxon>Eukaryota</taxon>
        <taxon>Metazoa</taxon>
        <taxon>Chordata</taxon>
        <taxon>Craniata</taxon>
        <taxon>Vertebrata</taxon>
        <taxon>Euteleostomi</taxon>
        <taxon>Archelosauria</taxon>
        <taxon>Testudinata</taxon>
        <taxon>Testudines</taxon>
        <taxon>Cryptodira</taxon>
        <taxon>Durocryptodira</taxon>
        <taxon>Americhelydia</taxon>
        <taxon>Chelonioidea</taxon>
        <taxon>Cheloniidae</taxon>
        <taxon>Chelonia</taxon>
    </lineage>
</organism>